<dbReference type="InterPro" id="IPR050287">
    <property type="entry name" value="MTA/SAH_deaminase"/>
</dbReference>
<dbReference type="PANTHER" id="PTHR43794:SF11">
    <property type="entry name" value="AMIDOHYDROLASE-RELATED DOMAIN-CONTAINING PROTEIN"/>
    <property type="match status" value="1"/>
</dbReference>
<dbReference type="EC" id="3.5.4.-" evidence="3"/>
<accession>A0A5B9QNN8</accession>
<dbReference type="PANTHER" id="PTHR43794">
    <property type="entry name" value="AMINOHYDROLASE SSNA-RELATED"/>
    <property type="match status" value="1"/>
</dbReference>
<evidence type="ECO:0000259" key="2">
    <source>
        <dbReference type="Pfam" id="PF01979"/>
    </source>
</evidence>
<proteinExistence type="predicted"/>
<dbReference type="AlphaFoldDB" id="A0A5B9QNN8"/>
<sequence>MSTYSLRSRWVLPVDGPPLRDGVVSVCDGKIITVEQTSVSTRPTEDLGDVILLPGLVNAHIHLEFSDCTRPLGKPAMLLSDWIRQVIGTRKRGDRDTARAIQVGLTESLNVGVTTLGEIATSSPTAFGEYRGSNLLAFEEVIGFSAGRTHSILHDIRQRLQRSLACETLCRVGLSPHAPYTVHPELLRQLVETACELELPVAMHLAESREELELLSSGSGPFQQLLADRSMWDPDAIAPGSKPMDYLRILAEAPRALVIHGNYLTDGEIGFLAQQCRHMSLVYCPRTHAYFDHEPYPLERMLATGVRVAVGTDSRASNPDLSLLSELRWIAEQYPTIPAATILQLGTLSGAEALGLSADTGSLTPGKWLDMIAVPCPADVDPYEVLLHSDASPQSVWIRGARLELAH</sequence>
<dbReference type="Gene3D" id="3.20.20.140">
    <property type="entry name" value="Metal-dependent hydrolases"/>
    <property type="match status" value="1"/>
</dbReference>
<evidence type="ECO:0000256" key="1">
    <source>
        <dbReference type="ARBA" id="ARBA00022801"/>
    </source>
</evidence>
<dbReference type="OrthoDB" id="9807210at2"/>
<dbReference type="InterPro" id="IPR006680">
    <property type="entry name" value="Amidohydro-rel"/>
</dbReference>
<evidence type="ECO:0000313" key="4">
    <source>
        <dbReference type="Proteomes" id="UP000323917"/>
    </source>
</evidence>
<dbReference type="KEGG" id="bgok:Pr1d_29050"/>
<dbReference type="SUPFAM" id="SSF51338">
    <property type="entry name" value="Composite domain of metallo-dependent hydrolases"/>
    <property type="match status" value="1"/>
</dbReference>
<dbReference type="Pfam" id="PF01979">
    <property type="entry name" value="Amidohydro_1"/>
    <property type="match status" value="1"/>
</dbReference>
<dbReference type="GO" id="GO:0016810">
    <property type="term" value="F:hydrolase activity, acting on carbon-nitrogen (but not peptide) bonds"/>
    <property type="evidence" value="ECO:0007669"/>
    <property type="project" value="InterPro"/>
</dbReference>
<keyword evidence="4" id="KW-1185">Reference proteome</keyword>
<evidence type="ECO:0000313" key="3">
    <source>
        <dbReference type="EMBL" id="QEG35603.1"/>
    </source>
</evidence>
<name>A0A5B9QNN8_9BACT</name>
<reference evidence="3 4" key="1">
    <citation type="submission" date="2019-08" db="EMBL/GenBank/DDBJ databases">
        <title>Deep-cultivation of Planctomycetes and their phenomic and genomic characterization uncovers novel biology.</title>
        <authorList>
            <person name="Wiegand S."/>
            <person name="Jogler M."/>
            <person name="Boedeker C."/>
            <person name="Pinto D."/>
            <person name="Vollmers J."/>
            <person name="Rivas-Marin E."/>
            <person name="Kohn T."/>
            <person name="Peeters S.H."/>
            <person name="Heuer A."/>
            <person name="Rast P."/>
            <person name="Oberbeckmann S."/>
            <person name="Bunk B."/>
            <person name="Jeske O."/>
            <person name="Meyerdierks A."/>
            <person name="Storesund J.E."/>
            <person name="Kallscheuer N."/>
            <person name="Luecker S."/>
            <person name="Lage O.M."/>
            <person name="Pohl T."/>
            <person name="Merkel B.J."/>
            <person name="Hornburger P."/>
            <person name="Mueller R.-W."/>
            <person name="Bruemmer F."/>
            <person name="Labrenz M."/>
            <person name="Spormann A.M."/>
            <person name="Op den Camp H."/>
            <person name="Overmann J."/>
            <person name="Amann R."/>
            <person name="Jetten M.S.M."/>
            <person name="Mascher T."/>
            <person name="Medema M.H."/>
            <person name="Devos D.P."/>
            <person name="Kaster A.-K."/>
            <person name="Ovreas L."/>
            <person name="Rohde M."/>
            <person name="Galperin M.Y."/>
            <person name="Jogler C."/>
        </authorList>
    </citation>
    <scope>NUCLEOTIDE SEQUENCE [LARGE SCALE GENOMIC DNA]</scope>
    <source>
        <strain evidence="3 4">Pr1d</strain>
    </source>
</reference>
<keyword evidence="1 3" id="KW-0378">Hydrolase</keyword>
<organism evidence="3 4">
    <name type="scientific">Bythopirellula goksoeyrii</name>
    <dbReference type="NCBI Taxonomy" id="1400387"/>
    <lineage>
        <taxon>Bacteria</taxon>
        <taxon>Pseudomonadati</taxon>
        <taxon>Planctomycetota</taxon>
        <taxon>Planctomycetia</taxon>
        <taxon>Pirellulales</taxon>
        <taxon>Lacipirellulaceae</taxon>
        <taxon>Bythopirellula</taxon>
    </lineage>
</organism>
<protein>
    <submittedName>
        <fullName evidence="3">Aminodeoxyfutalosine deaminase</fullName>
        <ecNumber evidence="3">3.5.4.-</ecNumber>
    </submittedName>
</protein>
<dbReference type="RefSeq" id="WP_148074103.1">
    <property type="nucleotide sequence ID" value="NZ_CP042913.1"/>
</dbReference>
<dbReference type="InterPro" id="IPR032466">
    <property type="entry name" value="Metal_Hydrolase"/>
</dbReference>
<dbReference type="SUPFAM" id="SSF51556">
    <property type="entry name" value="Metallo-dependent hydrolases"/>
    <property type="match status" value="1"/>
</dbReference>
<dbReference type="InterPro" id="IPR011059">
    <property type="entry name" value="Metal-dep_hydrolase_composite"/>
</dbReference>
<gene>
    <name evidence="3" type="ORF">Pr1d_29050</name>
</gene>
<feature type="domain" description="Amidohydrolase-related" evidence="2">
    <location>
        <begin position="51"/>
        <end position="400"/>
    </location>
</feature>
<dbReference type="EMBL" id="CP042913">
    <property type="protein sequence ID" value="QEG35603.1"/>
    <property type="molecule type" value="Genomic_DNA"/>
</dbReference>
<dbReference type="Proteomes" id="UP000323917">
    <property type="component" value="Chromosome"/>
</dbReference>